<evidence type="ECO:0000313" key="3">
    <source>
        <dbReference type="Proteomes" id="UP000005876"/>
    </source>
</evidence>
<reference evidence="3" key="1">
    <citation type="submission" date="2011-11" db="EMBL/GenBank/DDBJ databases">
        <title>Complete sequence of Paenibacillus terrae HPL-003.</title>
        <authorList>
            <person name="Shin S.H."/>
            <person name="Kim S."/>
            <person name="Kim J.Y."/>
        </authorList>
    </citation>
    <scope>NUCLEOTIDE SEQUENCE [LARGE SCALE GENOMIC DNA]</scope>
    <source>
        <strain evidence="3">HPL-003</strain>
    </source>
</reference>
<evidence type="ECO:0000313" key="2">
    <source>
        <dbReference type="EMBL" id="AET59966.1"/>
    </source>
</evidence>
<dbReference type="KEGG" id="pta:HPL003_16090"/>
<gene>
    <name evidence="2" type="ordered locus">HPL003_16090</name>
</gene>
<proteinExistence type="predicted"/>
<reference evidence="2 3" key="3">
    <citation type="journal article" date="2012" name="J. Bacteriol.">
        <title>Genome Sequence of Paenibacillus terrae HPL-003, a Xylanase-Producing Bacterium Isolated from Soil Found in Forest Residue.</title>
        <authorList>
            <person name="Shin S.H."/>
            <person name="Kim S."/>
            <person name="Kim J.Y."/>
            <person name="Song H.Y."/>
            <person name="Cho S.J."/>
            <person name="Kim D.R."/>
            <person name="Lee K.I."/>
            <person name="Lim H.K."/>
            <person name="Park N.J."/>
            <person name="Hwang I.T."/>
            <person name="Yang K.S."/>
        </authorList>
    </citation>
    <scope>NUCLEOTIDE SEQUENCE [LARGE SCALE GENOMIC DNA]</scope>
    <source>
        <strain evidence="2 3">HPL-003</strain>
    </source>
</reference>
<sequence length="83" mass="8756">MRNKSSAKAGFETGHIVGGHAARQAAQLFELGGQQSSAQPAAPVKRTNDHDARILTVIQSEAKSRNPQPLPRAQISAQEGGAR</sequence>
<dbReference type="Proteomes" id="UP000005876">
    <property type="component" value="Chromosome"/>
</dbReference>
<reference key="2">
    <citation type="submission" date="2011-11" db="EMBL/GenBank/DDBJ databases">
        <authorList>
            <person name="Shin S.H."/>
            <person name="Kim S."/>
            <person name="Kim J.Y."/>
        </authorList>
    </citation>
    <scope>NUCLEOTIDE SEQUENCE</scope>
    <source>
        <strain>HPL-003</strain>
    </source>
</reference>
<evidence type="ECO:0000256" key="1">
    <source>
        <dbReference type="SAM" id="MobiDB-lite"/>
    </source>
</evidence>
<dbReference type="HOGENOM" id="CLU_2539445_0_0_9"/>
<accession>G7W0M9</accession>
<feature type="compositionally biased region" description="Polar residues" evidence="1">
    <location>
        <begin position="57"/>
        <end position="67"/>
    </location>
</feature>
<name>G7W0M9_PAETH</name>
<dbReference type="EMBL" id="CP003107">
    <property type="protein sequence ID" value="AET59966.1"/>
    <property type="molecule type" value="Genomic_DNA"/>
</dbReference>
<feature type="region of interest" description="Disordered" evidence="1">
    <location>
        <begin position="31"/>
        <end position="83"/>
    </location>
</feature>
<protein>
    <submittedName>
        <fullName evidence="2">Uncharacterized protein</fullName>
    </submittedName>
</protein>
<dbReference type="AlphaFoldDB" id="G7W0M9"/>
<organism evidence="2 3">
    <name type="scientific">Paenibacillus terrae (strain HPL-003)</name>
    <dbReference type="NCBI Taxonomy" id="985665"/>
    <lineage>
        <taxon>Bacteria</taxon>
        <taxon>Bacillati</taxon>
        <taxon>Bacillota</taxon>
        <taxon>Bacilli</taxon>
        <taxon>Bacillales</taxon>
        <taxon>Paenibacillaceae</taxon>
        <taxon>Paenibacillus</taxon>
    </lineage>
</organism>